<dbReference type="FunFam" id="3.40.50.970:FF:000001">
    <property type="entry name" value="Pyruvate dehydrogenase E1 beta subunit"/>
    <property type="match status" value="1"/>
</dbReference>
<dbReference type="SMART" id="SM00861">
    <property type="entry name" value="Transket_pyr"/>
    <property type="match status" value="1"/>
</dbReference>
<reference evidence="5" key="1">
    <citation type="submission" date="2020-05" db="EMBL/GenBank/DDBJ databases">
        <authorList>
            <person name="Chiriac C."/>
            <person name="Salcher M."/>
            <person name="Ghai R."/>
            <person name="Kavagutti S V."/>
        </authorList>
    </citation>
    <scope>NUCLEOTIDE SEQUENCE</scope>
</reference>
<dbReference type="InterPro" id="IPR005475">
    <property type="entry name" value="Transketolase-like_Pyr-bd"/>
</dbReference>
<dbReference type="InterPro" id="IPR009014">
    <property type="entry name" value="Transketo_C/PFOR_II"/>
</dbReference>
<dbReference type="Gene3D" id="3.40.50.920">
    <property type="match status" value="1"/>
</dbReference>
<dbReference type="InterPro" id="IPR033248">
    <property type="entry name" value="Transketolase_C"/>
</dbReference>
<gene>
    <name evidence="5" type="ORF">UFOPK1683_00595</name>
</gene>
<accession>A0A6J6E5F7</accession>
<protein>
    <submittedName>
        <fullName evidence="5">Unannotated protein</fullName>
    </submittedName>
</protein>
<dbReference type="GO" id="GO:0016491">
    <property type="term" value="F:oxidoreductase activity"/>
    <property type="evidence" value="ECO:0007669"/>
    <property type="project" value="UniProtKB-KW"/>
</dbReference>
<dbReference type="InterPro" id="IPR029061">
    <property type="entry name" value="THDP-binding"/>
</dbReference>
<comment type="cofactor">
    <cofactor evidence="1">
        <name>thiamine diphosphate</name>
        <dbReference type="ChEBI" id="CHEBI:58937"/>
    </cofactor>
</comment>
<dbReference type="PANTHER" id="PTHR43257:SF2">
    <property type="entry name" value="PYRUVATE DEHYDROGENASE E1 COMPONENT SUBUNIT BETA"/>
    <property type="match status" value="1"/>
</dbReference>
<keyword evidence="2" id="KW-0560">Oxidoreductase</keyword>
<evidence type="ECO:0000256" key="3">
    <source>
        <dbReference type="ARBA" id="ARBA00023052"/>
    </source>
</evidence>
<sequence length="336" mass="36020">MGAMRVRQAIVSALAEEMRADKSVIFFGEDIAAAEGPFKTSEGILEEFGPVRVRDTPISEMAFTGAAVGAAMMGLKPVVEIMFIEFLGVALDALVTEGAKMHYLSNGELSVPMTIRASVGSGLGFGSQHSQTLENWLAATPGLKVLMPSDAQSAYSLLRAAIQDPNPVVVLEPRILYAERGEVDTKIIATIGKAHLRQSGNDLTIVASGQMVGIAEKAIKEAGISADLIDLQTIVPWDRETVRASVKKTGRLIVIEESPVSGGWGSEIISEVVRSNFADLKSTPFRITTPDVPVPYSGDLEARFIPQVADIIEKIDYALKNSDAPAPWWVEEGVAK</sequence>
<dbReference type="CDD" id="cd07036">
    <property type="entry name" value="TPP_PYR_E1-PDHc-beta_like"/>
    <property type="match status" value="1"/>
</dbReference>
<organism evidence="5">
    <name type="scientific">freshwater metagenome</name>
    <dbReference type="NCBI Taxonomy" id="449393"/>
    <lineage>
        <taxon>unclassified sequences</taxon>
        <taxon>metagenomes</taxon>
        <taxon>ecological metagenomes</taxon>
    </lineage>
</organism>
<dbReference type="Pfam" id="PF02780">
    <property type="entry name" value="Transketolase_C"/>
    <property type="match status" value="1"/>
</dbReference>
<evidence type="ECO:0000256" key="1">
    <source>
        <dbReference type="ARBA" id="ARBA00001964"/>
    </source>
</evidence>
<dbReference type="AlphaFoldDB" id="A0A6J6E5F7"/>
<name>A0A6J6E5F7_9ZZZZ</name>
<keyword evidence="3" id="KW-0786">Thiamine pyrophosphate</keyword>
<evidence type="ECO:0000259" key="4">
    <source>
        <dbReference type="SMART" id="SM00861"/>
    </source>
</evidence>
<dbReference type="EMBL" id="CAEZTL010000046">
    <property type="protein sequence ID" value="CAB4569503.1"/>
    <property type="molecule type" value="Genomic_DNA"/>
</dbReference>
<dbReference type="Pfam" id="PF02779">
    <property type="entry name" value="Transket_pyr"/>
    <property type="match status" value="1"/>
</dbReference>
<proteinExistence type="predicted"/>
<evidence type="ECO:0000256" key="2">
    <source>
        <dbReference type="ARBA" id="ARBA00023002"/>
    </source>
</evidence>
<dbReference type="PANTHER" id="PTHR43257">
    <property type="entry name" value="PYRUVATE DEHYDROGENASE E1 COMPONENT BETA SUBUNIT"/>
    <property type="match status" value="1"/>
</dbReference>
<dbReference type="SUPFAM" id="SSF52922">
    <property type="entry name" value="TK C-terminal domain-like"/>
    <property type="match status" value="1"/>
</dbReference>
<dbReference type="Gene3D" id="3.40.50.970">
    <property type="match status" value="1"/>
</dbReference>
<evidence type="ECO:0000313" key="5">
    <source>
        <dbReference type="EMBL" id="CAB4569503.1"/>
    </source>
</evidence>
<feature type="domain" description="Transketolase-like pyrimidine-binding" evidence="4">
    <location>
        <begin position="4"/>
        <end position="179"/>
    </location>
</feature>
<dbReference type="SUPFAM" id="SSF52518">
    <property type="entry name" value="Thiamin diphosphate-binding fold (THDP-binding)"/>
    <property type="match status" value="1"/>
</dbReference>